<sequence length="221" mass="24307">MCLYALEQHPEIIKTVYVAKKGILPQQLFHEHHDKIKFLEEKWAQSMSKNGNHQGLLLEVSDFEQSDISTVKNNDFIVVLDALTDVGNIGAIVRSAYALGAKAIVATGVKQLNFEAITRASSGALLDMPFVVVHNILDVMNELHQVGFTSYGADMNGEPVQDTTFSKKRVLVLGSEGKGLSKKAKSKIKNIVSIEMKNHFDSLNVSAAAAILIHRMSYAIK</sequence>
<dbReference type="PANTHER" id="PTHR46429">
    <property type="entry name" value="23S RRNA (GUANOSINE-2'-O-)-METHYLTRANSFERASE RLMB"/>
    <property type="match status" value="1"/>
</dbReference>
<dbReference type="Pfam" id="PF00588">
    <property type="entry name" value="SpoU_methylase"/>
    <property type="match status" value="1"/>
</dbReference>
<evidence type="ECO:0000313" key="5">
    <source>
        <dbReference type="EMBL" id="SFZ99052.1"/>
    </source>
</evidence>
<protein>
    <submittedName>
        <fullName evidence="5">23S rRNA (Guanosine-2'-O-)-methyltransferase rlmB</fullName>
        <ecNumber evidence="5">2.1.1.-</ecNumber>
    </submittedName>
</protein>
<dbReference type="GO" id="GO:0005829">
    <property type="term" value="C:cytosol"/>
    <property type="evidence" value="ECO:0007669"/>
    <property type="project" value="TreeGrafter"/>
</dbReference>
<dbReference type="InterPro" id="IPR029026">
    <property type="entry name" value="tRNA_m1G_MTases_N"/>
</dbReference>
<dbReference type="CDD" id="cd18095">
    <property type="entry name" value="SpoU-like_rRNA-MTase"/>
    <property type="match status" value="1"/>
</dbReference>
<dbReference type="InterPro" id="IPR004441">
    <property type="entry name" value="rRNA_MeTrfase_TrmH"/>
</dbReference>
<dbReference type="NCBIfam" id="TIGR00186">
    <property type="entry name" value="rRNA_methyl_3"/>
    <property type="match status" value="1"/>
</dbReference>
<name>A0A1W1EGA4_9ZZZZ</name>
<dbReference type="Pfam" id="PF08032">
    <property type="entry name" value="SpoU_sub_bind"/>
    <property type="match status" value="1"/>
</dbReference>
<dbReference type="InterPro" id="IPR029064">
    <property type="entry name" value="Ribosomal_eL30-like_sf"/>
</dbReference>
<feature type="domain" description="RNA 2-O ribose methyltransferase substrate binding" evidence="4">
    <location>
        <begin position="2"/>
        <end position="64"/>
    </location>
</feature>
<dbReference type="InterPro" id="IPR001537">
    <property type="entry name" value="SpoU_MeTrfase"/>
</dbReference>
<dbReference type="PANTHER" id="PTHR46429:SF2">
    <property type="entry name" value="TRNA_RRNA METHYLTRANSFERASE"/>
    <property type="match status" value="1"/>
</dbReference>
<dbReference type="InterPro" id="IPR013123">
    <property type="entry name" value="SpoU_subst-bd"/>
</dbReference>
<dbReference type="SUPFAM" id="SSF55315">
    <property type="entry name" value="L30e-like"/>
    <property type="match status" value="1"/>
</dbReference>
<keyword evidence="1 5" id="KW-0489">Methyltransferase</keyword>
<feature type="domain" description="tRNA/rRNA methyltransferase SpoU type" evidence="3">
    <location>
        <begin position="76"/>
        <end position="214"/>
    </location>
</feature>
<evidence type="ECO:0000256" key="2">
    <source>
        <dbReference type="ARBA" id="ARBA00022679"/>
    </source>
</evidence>
<dbReference type="GO" id="GO:0003723">
    <property type="term" value="F:RNA binding"/>
    <property type="evidence" value="ECO:0007669"/>
    <property type="project" value="InterPro"/>
</dbReference>
<reference evidence="5" key="1">
    <citation type="submission" date="2016-10" db="EMBL/GenBank/DDBJ databases">
        <authorList>
            <person name="de Groot N.N."/>
        </authorList>
    </citation>
    <scope>NUCLEOTIDE SEQUENCE</scope>
</reference>
<dbReference type="GO" id="GO:0032259">
    <property type="term" value="P:methylation"/>
    <property type="evidence" value="ECO:0007669"/>
    <property type="project" value="UniProtKB-KW"/>
</dbReference>
<dbReference type="AlphaFoldDB" id="A0A1W1EGA4"/>
<proteinExistence type="predicted"/>
<keyword evidence="2 5" id="KW-0808">Transferase</keyword>
<dbReference type="InterPro" id="IPR029028">
    <property type="entry name" value="Alpha/beta_knot_MTases"/>
</dbReference>
<organism evidence="5">
    <name type="scientific">hydrothermal vent metagenome</name>
    <dbReference type="NCBI Taxonomy" id="652676"/>
    <lineage>
        <taxon>unclassified sequences</taxon>
        <taxon>metagenomes</taxon>
        <taxon>ecological metagenomes</taxon>
    </lineage>
</organism>
<evidence type="ECO:0000256" key="1">
    <source>
        <dbReference type="ARBA" id="ARBA00022603"/>
    </source>
</evidence>
<dbReference type="Gene3D" id="3.40.1280.10">
    <property type="match status" value="1"/>
</dbReference>
<dbReference type="EC" id="2.1.1.-" evidence="5"/>
<evidence type="ECO:0000259" key="4">
    <source>
        <dbReference type="Pfam" id="PF08032"/>
    </source>
</evidence>
<dbReference type="GO" id="GO:0006396">
    <property type="term" value="P:RNA processing"/>
    <property type="evidence" value="ECO:0007669"/>
    <property type="project" value="InterPro"/>
</dbReference>
<gene>
    <name evidence="5" type="ORF">MNB_SV-5-966</name>
</gene>
<evidence type="ECO:0000259" key="3">
    <source>
        <dbReference type="Pfam" id="PF00588"/>
    </source>
</evidence>
<dbReference type="GO" id="GO:0008173">
    <property type="term" value="F:RNA methyltransferase activity"/>
    <property type="evidence" value="ECO:0007669"/>
    <property type="project" value="InterPro"/>
</dbReference>
<dbReference type="SUPFAM" id="SSF75217">
    <property type="entry name" value="alpha/beta knot"/>
    <property type="match status" value="1"/>
</dbReference>
<accession>A0A1W1EGA4</accession>
<dbReference type="EMBL" id="FPKX01000074">
    <property type="protein sequence ID" value="SFZ99052.1"/>
    <property type="molecule type" value="Genomic_DNA"/>
</dbReference>